<dbReference type="InterPro" id="IPR000209">
    <property type="entry name" value="Peptidase_S8/S53_dom"/>
</dbReference>
<sequence length="273" mass="29466">MTQLTWRLVDHRPADIQLPADGEPLAPVWTWPEATGRGVRVCVVDSGVAGDHPLVGPVSGSWKVVDGADGGFEVEATGSGDVCGHGTACAGIIRRTAPEATVFSLRVLGDRATGTGDRLLAGLRWAVRQDFDVINLSLSTTRVRFAGDLREIADEAYFRRTVIVASAHNTPVESFPWRFSSVISVGSHHEDDPYLYLYNPRPPVEFFAPGQHIEVAWPGGGTRRSTGNSFATPLIAGLCARILSRYPRMTMFQLKNALYLSAANVHAESGGRG</sequence>
<dbReference type="InterPro" id="IPR015500">
    <property type="entry name" value="Peptidase_S8_subtilisin-rel"/>
</dbReference>
<proteinExistence type="inferred from homology"/>
<protein>
    <recommendedName>
        <fullName evidence="6">Peptidase S8/S53 domain-containing protein</fullName>
    </recommendedName>
</protein>
<dbReference type="GO" id="GO:0004252">
    <property type="term" value="F:serine-type endopeptidase activity"/>
    <property type="evidence" value="ECO:0007669"/>
    <property type="project" value="UniProtKB-UniRule"/>
</dbReference>
<dbReference type="PRINTS" id="PR00723">
    <property type="entry name" value="SUBTILISIN"/>
</dbReference>
<dbReference type="Gene3D" id="3.40.50.200">
    <property type="entry name" value="Peptidase S8/S53 domain"/>
    <property type="match status" value="1"/>
</dbReference>
<evidence type="ECO:0000256" key="1">
    <source>
        <dbReference type="ARBA" id="ARBA00011073"/>
    </source>
</evidence>
<keyword evidence="8" id="KW-1185">Reference proteome</keyword>
<dbReference type="GO" id="GO:0005615">
    <property type="term" value="C:extracellular space"/>
    <property type="evidence" value="ECO:0007669"/>
    <property type="project" value="TreeGrafter"/>
</dbReference>
<keyword evidence="3 5" id="KW-0378">Hydrolase</keyword>
<dbReference type="PANTHER" id="PTHR43806:SF11">
    <property type="entry name" value="CEREVISIN-RELATED"/>
    <property type="match status" value="1"/>
</dbReference>
<dbReference type="EMBL" id="BOPF01000018">
    <property type="protein sequence ID" value="GIJ47872.1"/>
    <property type="molecule type" value="Genomic_DNA"/>
</dbReference>
<dbReference type="PROSITE" id="PS00136">
    <property type="entry name" value="SUBTILASE_ASP"/>
    <property type="match status" value="1"/>
</dbReference>
<dbReference type="RefSeq" id="WP_203901377.1">
    <property type="nucleotide sequence ID" value="NZ_BOPF01000018.1"/>
</dbReference>
<evidence type="ECO:0000313" key="7">
    <source>
        <dbReference type="EMBL" id="GIJ47872.1"/>
    </source>
</evidence>
<dbReference type="Pfam" id="PF00082">
    <property type="entry name" value="Peptidase_S8"/>
    <property type="match status" value="1"/>
</dbReference>
<evidence type="ECO:0000256" key="4">
    <source>
        <dbReference type="ARBA" id="ARBA00022825"/>
    </source>
</evidence>
<evidence type="ECO:0000256" key="5">
    <source>
        <dbReference type="PROSITE-ProRule" id="PRU01240"/>
    </source>
</evidence>
<feature type="active site" description="Charge relay system" evidence="5">
    <location>
        <position position="229"/>
    </location>
</feature>
<dbReference type="SUPFAM" id="SSF52743">
    <property type="entry name" value="Subtilisin-like"/>
    <property type="match status" value="1"/>
</dbReference>
<dbReference type="Proteomes" id="UP000619260">
    <property type="component" value="Unassembled WGS sequence"/>
</dbReference>
<dbReference type="PROSITE" id="PS51892">
    <property type="entry name" value="SUBTILASE"/>
    <property type="match status" value="1"/>
</dbReference>
<accession>A0A8J3YP18</accession>
<feature type="domain" description="Peptidase S8/S53" evidence="6">
    <location>
        <begin position="36"/>
        <end position="264"/>
    </location>
</feature>
<organism evidence="7 8">
    <name type="scientific">Virgisporangium aliadipatigenens</name>
    <dbReference type="NCBI Taxonomy" id="741659"/>
    <lineage>
        <taxon>Bacteria</taxon>
        <taxon>Bacillati</taxon>
        <taxon>Actinomycetota</taxon>
        <taxon>Actinomycetes</taxon>
        <taxon>Micromonosporales</taxon>
        <taxon>Micromonosporaceae</taxon>
        <taxon>Virgisporangium</taxon>
    </lineage>
</organism>
<evidence type="ECO:0000313" key="8">
    <source>
        <dbReference type="Proteomes" id="UP000619260"/>
    </source>
</evidence>
<feature type="active site" description="Charge relay system" evidence="5">
    <location>
        <position position="85"/>
    </location>
</feature>
<keyword evidence="2 5" id="KW-0645">Protease</keyword>
<dbReference type="InterPro" id="IPR034067">
    <property type="entry name" value="Serine_protease_KerA-like_dom"/>
</dbReference>
<evidence type="ECO:0000256" key="3">
    <source>
        <dbReference type="ARBA" id="ARBA00022801"/>
    </source>
</evidence>
<comment type="caution">
    <text evidence="7">The sequence shown here is derived from an EMBL/GenBank/DDBJ whole genome shotgun (WGS) entry which is preliminary data.</text>
</comment>
<dbReference type="PANTHER" id="PTHR43806">
    <property type="entry name" value="PEPTIDASE S8"/>
    <property type="match status" value="1"/>
</dbReference>
<dbReference type="CDD" id="cd07492">
    <property type="entry name" value="Peptidases_S8_8"/>
    <property type="match status" value="1"/>
</dbReference>
<dbReference type="InterPro" id="IPR023827">
    <property type="entry name" value="Peptidase_S8_Asp-AS"/>
</dbReference>
<dbReference type="GO" id="GO:0006508">
    <property type="term" value="P:proteolysis"/>
    <property type="evidence" value="ECO:0007669"/>
    <property type="project" value="UniProtKB-KW"/>
</dbReference>
<dbReference type="InterPro" id="IPR050131">
    <property type="entry name" value="Peptidase_S8_subtilisin-like"/>
</dbReference>
<reference evidence="7" key="1">
    <citation type="submission" date="2021-01" db="EMBL/GenBank/DDBJ databases">
        <title>Whole genome shotgun sequence of Virgisporangium aliadipatigenens NBRC 105644.</title>
        <authorList>
            <person name="Komaki H."/>
            <person name="Tamura T."/>
        </authorList>
    </citation>
    <scope>NUCLEOTIDE SEQUENCE</scope>
    <source>
        <strain evidence="7">NBRC 105644</strain>
    </source>
</reference>
<dbReference type="AlphaFoldDB" id="A0A8J3YP18"/>
<gene>
    <name evidence="7" type="ORF">Val02_47580</name>
</gene>
<name>A0A8J3YP18_9ACTN</name>
<comment type="similarity">
    <text evidence="1 5">Belongs to the peptidase S8 family.</text>
</comment>
<feature type="active site" description="Charge relay system" evidence="5">
    <location>
        <position position="45"/>
    </location>
</feature>
<keyword evidence="4 5" id="KW-0720">Serine protease</keyword>
<evidence type="ECO:0000259" key="6">
    <source>
        <dbReference type="Pfam" id="PF00082"/>
    </source>
</evidence>
<dbReference type="InterPro" id="IPR036852">
    <property type="entry name" value="Peptidase_S8/S53_dom_sf"/>
</dbReference>
<evidence type="ECO:0000256" key="2">
    <source>
        <dbReference type="ARBA" id="ARBA00022670"/>
    </source>
</evidence>